<dbReference type="PANTHER" id="PTHR38342:SF1">
    <property type="entry name" value="SLR5037 PROTEIN"/>
    <property type="match status" value="1"/>
</dbReference>
<dbReference type="OrthoDB" id="9791067at2"/>
<gene>
    <name evidence="2" type="ORF">LAUMK13_02613</name>
</gene>
<name>A0A498Q4B2_9MYCO</name>
<accession>A0A498Q4B2</accession>
<sequence>MDIALSATLHTGFDEAVKRTREALAQQGFGVLTEIDVKATLKAKLDEDMEDYLILGACNPPLAHRAIEATRQIGTLLPCNVVVRSDPEQAGTIVIEAMNPRLLADITGEPKLAPIADEVTGRIQAVIDELQSSDKAPERSPA</sequence>
<dbReference type="InterPro" id="IPR005180">
    <property type="entry name" value="DUF302"/>
</dbReference>
<protein>
    <recommendedName>
        <fullName evidence="1">DUF302 domain-containing protein</fullName>
    </recommendedName>
</protein>
<keyword evidence="3" id="KW-1185">Reference proteome</keyword>
<dbReference type="Proteomes" id="UP000267289">
    <property type="component" value="Unassembled WGS sequence"/>
</dbReference>
<dbReference type="EMBL" id="UPHQ01000118">
    <property type="protein sequence ID" value="VBA39493.1"/>
    <property type="molecule type" value="Genomic_DNA"/>
</dbReference>
<dbReference type="AlphaFoldDB" id="A0A498Q4B2"/>
<evidence type="ECO:0000259" key="1">
    <source>
        <dbReference type="Pfam" id="PF03625"/>
    </source>
</evidence>
<proteinExistence type="predicted"/>
<evidence type="ECO:0000313" key="2">
    <source>
        <dbReference type="EMBL" id="VBA39493.1"/>
    </source>
</evidence>
<dbReference type="CDD" id="cd14797">
    <property type="entry name" value="DUF302"/>
    <property type="match status" value="1"/>
</dbReference>
<dbReference type="PIRSF" id="PIRSF021774">
    <property type="entry name" value="UCP021774"/>
    <property type="match status" value="1"/>
</dbReference>
<dbReference type="PANTHER" id="PTHR38342">
    <property type="entry name" value="SLR5037 PROTEIN"/>
    <property type="match status" value="1"/>
</dbReference>
<dbReference type="InterPro" id="IPR016796">
    <property type="entry name" value="UCP021774"/>
</dbReference>
<feature type="domain" description="DUF302" evidence="1">
    <location>
        <begin position="35"/>
        <end position="100"/>
    </location>
</feature>
<dbReference type="InterPro" id="IPR035923">
    <property type="entry name" value="TT1751-like_sf"/>
</dbReference>
<evidence type="ECO:0000313" key="3">
    <source>
        <dbReference type="Proteomes" id="UP000267289"/>
    </source>
</evidence>
<dbReference type="RefSeq" id="WP_063471486.1">
    <property type="nucleotide sequence ID" value="NZ_UPHQ01000118.1"/>
</dbReference>
<dbReference type="SUPFAM" id="SSF103247">
    <property type="entry name" value="TT1751-like"/>
    <property type="match status" value="1"/>
</dbReference>
<organism evidence="2 3">
    <name type="scientific">Mycobacterium innocens</name>
    <dbReference type="NCBI Taxonomy" id="2341083"/>
    <lineage>
        <taxon>Bacteria</taxon>
        <taxon>Bacillati</taxon>
        <taxon>Actinomycetota</taxon>
        <taxon>Actinomycetes</taxon>
        <taxon>Mycobacteriales</taxon>
        <taxon>Mycobacteriaceae</taxon>
        <taxon>Mycobacterium</taxon>
    </lineage>
</organism>
<dbReference type="Pfam" id="PF03625">
    <property type="entry name" value="DUF302"/>
    <property type="match status" value="1"/>
</dbReference>
<dbReference type="Gene3D" id="3.30.310.70">
    <property type="entry name" value="TT1751-like domain"/>
    <property type="match status" value="1"/>
</dbReference>
<reference evidence="2 3" key="1">
    <citation type="submission" date="2018-09" db="EMBL/GenBank/DDBJ databases">
        <authorList>
            <person name="Tagini F."/>
        </authorList>
    </citation>
    <scope>NUCLEOTIDE SEQUENCE [LARGE SCALE GENOMIC DNA]</scope>
    <source>
        <strain evidence="2 3">MK13</strain>
    </source>
</reference>